<accession>A0AAE1E425</accession>
<gene>
    <name evidence="1" type="ORF">RRG08_014725</name>
</gene>
<protein>
    <submittedName>
        <fullName evidence="1">Uncharacterized protein</fullName>
    </submittedName>
</protein>
<keyword evidence="2" id="KW-1185">Reference proteome</keyword>
<evidence type="ECO:0000313" key="2">
    <source>
        <dbReference type="Proteomes" id="UP001283361"/>
    </source>
</evidence>
<dbReference type="Proteomes" id="UP001283361">
    <property type="component" value="Unassembled WGS sequence"/>
</dbReference>
<dbReference type="EMBL" id="JAWDGP010001264">
    <property type="protein sequence ID" value="KAK3793247.1"/>
    <property type="molecule type" value="Genomic_DNA"/>
</dbReference>
<dbReference type="AlphaFoldDB" id="A0AAE1E425"/>
<organism evidence="1 2">
    <name type="scientific">Elysia crispata</name>
    <name type="common">lettuce slug</name>
    <dbReference type="NCBI Taxonomy" id="231223"/>
    <lineage>
        <taxon>Eukaryota</taxon>
        <taxon>Metazoa</taxon>
        <taxon>Spiralia</taxon>
        <taxon>Lophotrochozoa</taxon>
        <taxon>Mollusca</taxon>
        <taxon>Gastropoda</taxon>
        <taxon>Heterobranchia</taxon>
        <taxon>Euthyneura</taxon>
        <taxon>Panpulmonata</taxon>
        <taxon>Sacoglossa</taxon>
        <taxon>Placobranchoidea</taxon>
        <taxon>Plakobranchidae</taxon>
        <taxon>Elysia</taxon>
    </lineage>
</organism>
<sequence>MPPSTRAHRSLPSLRPNLICFSSLPSTEELQDETQNSSCDPTSSDAFRVLWISYRAPPRLFTEIAVSQVICRLSAKECVTSM</sequence>
<comment type="caution">
    <text evidence="1">The sequence shown here is derived from an EMBL/GenBank/DDBJ whole genome shotgun (WGS) entry which is preliminary data.</text>
</comment>
<reference evidence="1" key="1">
    <citation type="journal article" date="2023" name="G3 (Bethesda)">
        <title>A reference genome for the long-term kleptoplast-retaining sea slug Elysia crispata morphotype clarki.</title>
        <authorList>
            <person name="Eastman K.E."/>
            <person name="Pendleton A.L."/>
            <person name="Shaikh M.A."/>
            <person name="Suttiyut T."/>
            <person name="Ogas R."/>
            <person name="Tomko P."/>
            <person name="Gavelis G."/>
            <person name="Widhalm J.R."/>
            <person name="Wisecaver J.H."/>
        </authorList>
    </citation>
    <scope>NUCLEOTIDE SEQUENCE</scope>
    <source>
        <strain evidence="1">ECLA1</strain>
    </source>
</reference>
<evidence type="ECO:0000313" key="1">
    <source>
        <dbReference type="EMBL" id="KAK3793247.1"/>
    </source>
</evidence>
<name>A0AAE1E425_9GAST</name>
<proteinExistence type="predicted"/>